<feature type="domain" description="Sugar phosphate transporter" evidence="11">
    <location>
        <begin position="95"/>
        <end position="412"/>
    </location>
</feature>
<dbReference type="PANTHER" id="PTHR11132">
    <property type="entry name" value="SOLUTE CARRIER FAMILY 35"/>
    <property type="match status" value="1"/>
</dbReference>
<protein>
    <submittedName>
        <fullName evidence="12">GPT2</fullName>
    </submittedName>
</protein>
<dbReference type="GO" id="GO:0015120">
    <property type="term" value="F:phosphoglycerate transmembrane transporter activity"/>
    <property type="evidence" value="ECO:0007669"/>
    <property type="project" value="UniProtKB-ARBA"/>
</dbReference>
<dbReference type="EMBL" id="LUHQ01000001">
    <property type="protein sequence ID" value="OAP12843.1"/>
    <property type="molecule type" value="Genomic_DNA"/>
</dbReference>
<feature type="transmembrane region" description="Helical" evidence="10">
    <location>
        <begin position="126"/>
        <end position="146"/>
    </location>
</feature>
<feature type="transmembrane region" description="Helical" evidence="10">
    <location>
        <begin position="297"/>
        <end position="317"/>
    </location>
</feature>
<evidence type="ECO:0000256" key="8">
    <source>
        <dbReference type="ARBA" id="ARBA00022989"/>
    </source>
</evidence>
<keyword evidence="7" id="KW-0809">Transit peptide</keyword>
<dbReference type="InterPro" id="IPR004696">
    <property type="entry name" value="Tpt_PEP_transl"/>
</dbReference>
<evidence type="ECO:0000256" key="3">
    <source>
        <dbReference type="ARBA" id="ARBA00022528"/>
    </source>
</evidence>
<dbReference type="Proteomes" id="UP000078284">
    <property type="component" value="Chromosome 1"/>
</dbReference>
<evidence type="ECO:0000256" key="9">
    <source>
        <dbReference type="ARBA" id="ARBA00023136"/>
    </source>
</evidence>
<dbReference type="NCBIfam" id="TIGR00817">
    <property type="entry name" value="tpt"/>
    <property type="match status" value="1"/>
</dbReference>
<evidence type="ECO:0000313" key="13">
    <source>
        <dbReference type="Proteomes" id="UP000078284"/>
    </source>
</evidence>
<sequence>MLSSIKPSSSSFSTAISGSVRRSIPTTLNFSPLPIIKNCHNQSFHSNVVSHQKPLHISSASNFKREVKVEAYEADRSRPLDINIELPDEQSAQKLKIGIYFATWWALNVVFNIYNKKVLNAFPYPWLTSTLSLACGSLMMLVSWAIRIADAPKTDLEFWKTLFPCTFEHETDLEICLPCVLIDVPVFFLFFKVAVAHTIGHVAATVSMSKVAVSFTHIIKSGEPAFSVLVSRFFMGETFPLPVYLSLLPIIGGCALAAITELNFNITGFMGAMISNLAFVFRNIFSKKGMKGKSVSGMNYYACLSMMSLVILTPFAIAVEGPQMWAAGWQNAVSQVGPNFVWWVVAQSVFYHLYNQVSYMSLDQISPLTFSIGNTMKRISVIVASIIIFHTPIQPVNALGAAIAIFGTFLYSQAKQ</sequence>
<evidence type="ECO:0000259" key="11">
    <source>
        <dbReference type="Pfam" id="PF03151"/>
    </source>
</evidence>
<accession>A0A178W631</accession>
<evidence type="ECO:0000313" key="12">
    <source>
        <dbReference type="EMBL" id="OAP12843.1"/>
    </source>
</evidence>
<dbReference type="InterPro" id="IPR050186">
    <property type="entry name" value="TPT_transporter"/>
</dbReference>
<dbReference type="Pfam" id="PF03151">
    <property type="entry name" value="TPT"/>
    <property type="match status" value="1"/>
</dbReference>
<dbReference type="InterPro" id="IPR004853">
    <property type="entry name" value="Sugar_P_trans_dom"/>
</dbReference>
<feature type="transmembrane region" description="Helical" evidence="10">
    <location>
        <begin position="266"/>
        <end position="285"/>
    </location>
</feature>
<dbReference type="InterPro" id="IPR037185">
    <property type="entry name" value="EmrE-like"/>
</dbReference>
<evidence type="ECO:0000256" key="4">
    <source>
        <dbReference type="ARBA" id="ARBA00022597"/>
    </source>
</evidence>
<evidence type="ECO:0000256" key="7">
    <source>
        <dbReference type="ARBA" id="ARBA00022946"/>
    </source>
</evidence>
<dbReference type="ExpressionAtlas" id="A0A178W631">
    <property type="expression patterns" value="baseline and differential"/>
</dbReference>
<evidence type="ECO:0000256" key="10">
    <source>
        <dbReference type="SAM" id="Phobius"/>
    </source>
</evidence>
<feature type="transmembrane region" description="Helical" evidence="10">
    <location>
        <begin position="337"/>
        <end position="354"/>
    </location>
</feature>
<feature type="transmembrane region" description="Helical" evidence="10">
    <location>
        <begin position="97"/>
        <end position="114"/>
    </location>
</feature>
<keyword evidence="3" id="KW-0150">Chloroplast</keyword>
<evidence type="ECO:0000256" key="1">
    <source>
        <dbReference type="ARBA" id="ARBA00004508"/>
    </source>
</evidence>
<name>A0A178W631_ARATH</name>
<reference evidence="13" key="1">
    <citation type="journal article" date="2016" name="Proc. Natl. Acad. Sci. U.S.A.">
        <title>Chromosome-level assembly of Arabidopsis thaliana Ler reveals the extent of translocation and inversion polymorphisms.</title>
        <authorList>
            <person name="Zapata L."/>
            <person name="Ding J."/>
            <person name="Willing E.M."/>
            <person name="Hartwig B."/>
            <person name="Bezdan D."/>
            <person name="Jiao W.B."/>
            <person name="Patel V."/>
            <person name="Velikkakam James G."/>
            <person name="Koornneef M."/>
            <person name="Ossowski S."/>
            <person name="Schneeberger K."/>
        </authorList>
    </citation>
    <scope>NUCLEOTIDE SEQUENCE [LARGE SCALE GENOMIC DNA]</scope>
    <source>
        <strain evidence="13">cv. Landsberg erecta</strain>
    </source>
</reference>
<gene>
    <name evidence="12" type="ordered locus">AXX17_At1g55050</name>
</gene>
<dbReference type="SUPFAM" id="SSF103481">
    <property type="entry name" value="Multidrug resistance efflux transporter EmrE"/>
    <property type="match status" value="1"/>
</dbReference>
<dbReference type="GO" id="GO:0031969">
    <property type="term" value="C:chloroplast membrane"/>
    <property type="evidence" value="ECO:0007669"/>
    <property type="project" value="UniProtKB-SubCell"/>
</dbReference>
<comment type="subcellular location">
    <subcellularLocation>
        <location evidence="1">Plastid</location>
        <location evidence="1">Chloroplast membrane</location>
        <topology evidence="1">Multi-pass membrane protein</topology>
    </subcellularLocation>
</comment>
<evidence type="ECO:0000256" key="6">
    <source>
        <dbReference type="ARBA" id="ARBA00022692"/>
    </source>
</evidence>
<keyword evidence="8 10" id="KW-1133">Transmembrane helix</keyword>
<keyword evidence="5" id="KW-0934">Plastid</keyword>
<dbReference type="GO" id="GO:0015605">
    <property type="term" value="F:organophosphate ester transmembrane transporter activity"/>
    <property type="evidence" value="ECO:0007669"/>
    <property type="project" value="UniProtKB-ARBA"/>
</dbReference>
<evidence type="ECO:0000256" key="5">
    <source>
        <dbReference type="ARBA" id="ARBA00022640"/>
    </source>
</evidence>
<feature type="transmembrane region" description="Helical" evidence="10">
    <location>
        <begin position="241"/>
        <end position="260"/>
    </location>
</feature>
<keyword evidence="4" id="KW-0762">Sugar transport</keyword>
<keyword evidence="2" id="KW-0813">Transport</keyword>
<proteinExistence type="predicted"/>
<organism evidence="12 13">
    <name type="scientific">Arabidopsis thaliana</name>
    <name type="common">Mouse-ear cress</name>
    <dbReference type="NCBI Taxonomy" id="3702"/>
    <lineage>
        <taxon>Eukaryota</taxon>
        <taxon>Viridiplantae</taxon>
        <taxon>Streptophyta</taxon>
        <taxon>Embryophyta</taxon>
        <taxon>Tracheophyta</taxon>
        <taxon>Spermatophyta</taxon>
        <taxon>Magnoliopsida</taxon>
        <taxon>eudicotyledons</taxon>
        <taxon>Gunneridae</taxon>
        <taxon>Pentapetalae</taxon>
        <taxon>rosids</taxon>
        <taxon>malvids</taxon>
        <taxon>Brassicales</taxon>
        <taxon>Brassicaceae</taxon>
        <taxon>Camelineae</taxon>
        <taxon>Arabidopsis</taxon>
    </lineage>
</organism>
<comment type="caution">
    <text evidence="12">The sequence shown here is derived from an EMBL/GenBank/DDBJ whole genome shotgun (WGS) entry which is preliminary data.</text>
</comment>
<keyword evidence="9 10" id="KW-0472">Membrane</keyword>
<keyword evidence="6 10" id="KW-0812">Transmembrane</keyword>
<dbReference type="AlphaFoldDB" id="A0A178W631"/>
<evidence type="ECO:0000256" key="2">
    <source>
        <dbReference type="ARBA" id="ARBA00022448"/>
    </source>
</evidence>